<comment type="caution">
    <text evidence="1">The sequence shown here is derived from an EMBL/GenBank/DDBJ whole genome shotgun (WGS) entry which is preliminary data.</text>
</comment>
<gene>
    <name evidence="1" type="ORF">Vadar_014456</name>
</gene>
<protein>
    <submittedName>
        <fullName evidence="1">Uncharacterized protein</fullName>
    </submittedName>
</protein>
<reference evidence="1 2" key="1">
    <citation type="journal article" date="2021" name="Hortic Res">
        <title>High-quality reference genome and annotation aids understanding of berry development for evergreen blueberry (Vaccinium darrowii).</title>
        <authorList>
            <person name="Yu J."/>
            <person name="Hulse-Kemp A.M."/>
            <person name="Babiker E."/>
            <person name="Staton M."/>
        </authorList>
    </citation>
    <scope>NUCLEOTIDE SEQUENCE [LARGE SCALE GENOMIC DNA]</scope>
    <source>
        <strain evidence="2">cv. NJ 8807/NJ 8810</strain>
        <tissue evidence="1">Young leaf</tissue>
    </source>
</reference>
<proteinExistence type="predicted"/>
<evidence type="ECO:0000313" key="1">
    <source>
        <dbReference type="EMBL" id="KAH7860523.1"/>
    </source>
</evidence>
<sequence length="196" mass="21601">MYGTSLVGRGYRDTDIVKSTRIKSMNLTNNWKLSDDCLAKLSSVCPSLEVLDVSYWDGITEKDIADFLKSSSKIRKLHISYCKGIKNIGNGFELSKLDYVGATRSGINDDGLVAIGNIRCPGLLNLNVDGCFGVTTAVEKEILTNCERLRKINLSGILGHFLFALLCFPSNSYKLSFETAMALDFVGYTVGCMLFH</sequence>
<accession>A0ACB7Z5B8</accession>
<organism evidence="1 2">
    <name type="scientific">Vaccinium darrowii</name>
    <dbReference type="NCBI Taxonomy" id="229202"/>
    <lineage>
        <taxon>Eukaryota</taxon>
        <taxon>Viridiplantae</taxon>
        <taxon>Streptophyta</taxon>
        <taxon>Embryophyta</taxon>
        <taxon>Tracheophyta</taxon>
        <taxon>Spermatophyta</taxon>
        <taxon>Magnoliopsida</taxon>
        <taxon>eudicotyledons</taxon>
        <taxon>Gunneridae</taxon>
        <taxon>Pentapetalae</taxon>
        <taxon>asterids</taxon>
        <taxon>Ericales</taxon>
        <taxon>Ericaceae</taxon>
        <taxon>Vaccinioideae</taxon>
        <taxon>Vaccinieae</taxon>
        <taxon>Vaccinium</taxon>
    </lineage>
</organism>
<name>A0ACB7Z5B8_9ERIC</name>
<evidence type="ECO:0000313" key="2">
    <source>
        <dbReference type="Proteomes" id="UP000828048"/>
    </source>
</evidence>
<dbReference type="EMBL" id="CM037154">
    <property type="protein sequence ID" value="KAH7860523.1"/>
    <property type="molecule type" value="Genomic_DNA"/>
</dbReference>
<keyword evidence="2" id="KW-1185">Reference proteome</keyword>
<dbReference type="Proteomes" id="UP000828048">
    <property type="component" value="Chromosome 4"/>
</dbReference>